<proteinExistence type="predicted"/>
<evidence type="ECO:0000256" key="1">
    <source>
        <dbReference type="SAM" id="MobiDB-lite"/>
    </source>
</evidence>
<feature type="region of interest" description="Disordered" evidence="1">
    <location>
        <begin position="1"/>
        <end position="34"/>
    </location>
</feature>
<organism evidence="2">
    <name type="scientific">Ralstonia solanacearum</name>
    <name type="common">Pseudomonas solanacearum</name>
    <dbReference type="NCBI Taxonomy" id="305"/>
    <lineage>
        <taxon>Bacteria</taxon>
        <taxon>Pseudomonadati</taxon>
        <taxon>Pseudomonadota</taxon>
        <taxon>Betaproteobacteria</taxon>
        <taxon>Burkholderiales</taxon>
        <taxon>Burkholderiaceae</taxon>
        <taxon>Ralstonia</taxon>
        <taxon>Ralstonia solanacearum species complex</taxon>
    </lineage>
</organism>
<dbReference type="AlphaFoldDB" id="A0A0S4VAR1"/>
<name>A0A0S4VAR1_RALSL</name>
<protein>
    <submittedName>
        <fullName evidence="2">Uncharacterized protein</fullName>
    </submittedName>
</protein>
<gene>
    <name evidence="2" type="ORF">RUN1985_v1_1130005</name>
</gene>
<sequence>MGQAKQRGTRDERIAQAQSRAKSDPAVSAARANGTALPGSLQEAMQMSERFKQLIANLITPSVVNAQVQQFAQSLSNSAPIFLNCQPELWSRQSCCDTNVAKYIEEHGGQMLCGYRIWYNEPLYIEGERHAVWTDGSHVRDVSFCATGETRILFAPDDRGFDNAPKKVRYAFEDADQQVLAQYETLERMVPHTQMSAEQAWATMLPYERWLAGARMRNLIQTFK</sequence>
<reference evidence="2" key="1">
    <citation type="submission" date="2015-10" db="EMBL/GenBank/DDBJ databases">
        <authorList>
            <person name="Gilbert D.G."/>
        </authorList>
    </citation>
    <scope>NUCLEOTIDE SEQUENCE</scope>
    <source>
        <strain evidence="2">Phyl III-seqv23</strain>
    </source>
</reference>
<evidence type="ECO:0000313" key="2">
    <source>
        <dbReference type="EMBL" id="CUV31748.1"/>
    </source>
</evidence>
<dbReference type="EMBL" id="LN899824">
    <property type="protein sequence ID" value="CUV31748.1"/>
    <property type="molecule type" value="Genomic_DNA"/>
</dbReference>
<accession>A0A0S4VAR1</accession>